<evidence type="ECO:0000256" key="2">
    <source>
        <dbReference type="SAM" id="Phobius"/>
    </source>
</evidence>
<feature type="compositionally biased region" description="Basic and acidic residues" evidence="1">
    <location>
        <begin position="1"/>
        <end position="24"/>
    </location>
</feature>
<dbReference type="Gene3D" id="1.10.167.10">
    <property type="entry name" value="Regulator of G-protein Signalling 4, domain 2"/>
    <property type="match status" value="1"/>
</dbReference>
<feature type="transmembrane region" description="Helical" evidence="2">
    <location>
        <begin position="583"/>
        <end position="602"/>
    </location>
</feature>
<name>A0A9W8CL70_9FUNG</name>
<evidence type="ECO:0000313" key="5">
    <source>
        <dbReference type="Proteomes" id="UP001145021"/>
    </source>
</evidence>
<evidence type="ECO:0000313" key="4">
    <source>
        <dbReference type="EMBL" id="KAJ1646192.1"/>
    </source>
</evidence>
<accession>A0A9W8CL70</accession>
<feature type="region of interest" description="Disordered" evidence="1">
    <location>
        <begin position="78"/>
        <end position="125"/>
    </location>
</feature>
<dbReference type="PANTHER" id="PTHR13155">
    <property type="entry name" value="A-KINASE ANCHOR PROTEINS"/>
    <property type="match status" value="1"/>
</dbReference>
<dbReference type="GO" id="GO:0005886">
    <property type="term" value="C:plasma membrane"/>
    <property type="evidence" value="ECO:0007669"/>
    <property type="project" value="TreeGrafter"/>
</dbReference>
<dbReference type="PANTHER" id="PTHR13155:SF1">
    <property type="entry name" value="A-KINASE ANCHOR PROTEIN 10, MITOCHONDRIAL"/>
    <property type="match status" value="1"/>
</dbReference>
<reference evidence="4" key="1">
    <citation type="submission" date="2022-07" db="EMBL/GenBank/DDBJ databases">
        <title>Phylogenomic reconstructions and comparative analyses of Kickxellomycotina fungi.</title>
        <authorList>
            <person name="Reynolds N.K."/>
            <person name="Stajich J.E."/>
            <person name="Barry K."/>
            <person name="Grigoriev I.V."/>
            <person name="Crous P."/>
            <person name="Smith M.E."/>
        </authorList>
    </citation>
    <scope>NUCLEOTIDE SEQUENCE</scope>
    <source>
        <strain evidence="4">NBRC 105413</strain>
    </source>
</reference>
<gene>
    <name evidence="4" type="primary">RAX1</name>
    <name evidence="4" type="ORF">LPJ64_002296</name>
</gene>
<feature type="transmembrane region" description="Helical" evidence="2">
    <location>
        <begin position="499"/>
        <end position="519"/>
    </location>
</feature>
<protein>
    <submittedName>
        <fullName evidence="4">Bud site selection protein, Revert to axial protein 1</fullName>
    </submittedName>
</protein>
<feature type="region of interest" description="Disordered" evidence="1">
    <location>
        <begin position="396"/>
        <end position="415"/>
    </location>
</feature>
<feature type="transmembrane region" description="Helical" evidence="2">
    <location>
        <begin position="525"/>
        <end position="548"/>
    </location>
</feature>
<dbReference type="PROSITE" id="PS50132">
    <property type="entry name" value="RGS"/>
    <property type="match status" value="1"/>
</dbReference>
<keyword evidence="5" id="KW-1185">Reference proteome</keyword>
<comment type="caution">
    <text evidence="4">The sequence shown here is derived from an EMBL/GenBank/DDBJ whole genome shotgun (WGS) entry which is preliminary data.</text>
</comment>
<feature type="compositionally biased region" description="Polar residues" evidence="1">
    <location>
        <begin position="40"/>
        <end position="54"/>
    </location>
</feature>
<feature type="compositionally biased region" description="Basic and acidic residues" evidence="1">
    <location>
        <begin position="286"/>
        <end position="295"/>
    </location>
</feature>
<sequence length="607" mass="67420">MTEKLQRKHPRQEQQEHQEQRPRPDSSPFLPPGYAVGSKYSGSPTTQGDRVSGSETIYNATNDNALNNAAALFATGKQHGGMGAKGSPSAGGTAAVSGTVSKMSSLPSHRLQQPVRSPEVGRGVQSGHSPLNAINNAYANDDPLLIRTSLFDPHPIIIPPPGSRLAFAGATSREMIHKFRSLPSFDDALLRRAKSPLCLYNYWQYLSDTEACPEELEFWLSLADYEKLYRRFVQSEEATPIPISPHGSEHERTQPQIHGPAGQRLRYGRIESGALGQQTIGTASGTRKERPVDNLDKETQELDKYLASLSQETARAAKSSSCQQHRQCTQMHRPFTHAHMSGRPTLDVPARPIRRTGLVGFFSRIFSGEPTSAHSAGVAGAQWSDHHHAQENQDMPLLSPSASEHKQNIDAPTEEDMRRSAEKLYFHYILPGAPAEMYIGTQMREEIASRIERDGRFDPDLFAPAKRHAYESMRNESYLRFLRERLLHNITRGTAAPRIVFGLALIFVALTFQLALVFLDVKPKGWRWLPLAGLWPGFIYALAGVCRLDPFLAILGRFEPVAWRFEAVRDSAIRDSHLKRASLQLAATAIIAVIISLVLFLIPGNHI</sequence>
<dbReference type="InterPro" id="IPR016137">
    <property type="entry name" value="RGS"/>
</dbReference>
<feature type="domain" description="RGS" evidence="3">
    <location>
        <begin position="404"/>
        <end position="491"/>
    </location>
</feature>
<keyword evidence="2" id="KW-0812">Transmembrane</keyword>
<dbReference type="SUPFAM" id="SSF48097">
    <property type="entry name" value="Regulator of G-protein signaling, RGS"/>
    <property type="match status" value="1"/>
</dbReference>
<dbReference type="SMART" id="SM00315">
    <property type="entry name" value="RGS"/>
    <property type="match status" value="1"/>
</dbReference>
<dbReference type="InterPro" id="IPR036305">
    <property type="entry name" value="RGS_sf"/>
</dbReference>
<keyword evidence="2" id="KW-1133">Transmembrane helix</keyword>
<dbReference type="Pfam" id="PF00615">
    <property type="entry name" value="RGS"/>
    <property type="match status" value="1"/>
</dbReference>
<feature type="compositionally biased region" description="Polar residues" evidence="1">
    <location>
        <begin position="96"/>
        <end position="115"/>
    </location>
</feature>
<dbReference type="GO" id="GO:0008104">
    <property type="term" value="P:intracellular protein localization"/>
    <property type="evidence" value="ECO:0007669"/>
    <property type="project" value="TreeGrafter"/>
</dbReference>
<evidence type="ECO:0000256" key="1">
    <source>
        <dbReference type="SAM" id="MobiDB-lite"/>
    </source>
</evidence>
<dbReference type="Proteomes" id="UP001145021">
    <property type="component" value="Unassembled WGS sequence"/>
</dbReference>
<dbReference type="InterPro" id="IPR052246">
    <property type="entry name" value="Cell_Polariz_PKAAnc"/>
</dbReference>
<dbReference type="AlphaFoldDB" id="A0A9W8CL70"/>
<feature type="region of interest" description="Disordered" evidence="1">
    <location>
        <begin position="239"/>
        <end position="260"/>
    </location>
</feature>
<dbReference type="EMBL" id="JANBOH010000071">
    <property type="protein sequence ID" value="KAJ1646192.1"/>
    <property type="molecule type" value="Genomic_DNA"/>
</dbReference>
<feature type="region of interest" description="Disordered" evidence="1">
    <location>
        <begin position="276"/>
        <end position="295"/>
    </location>
</feature>
<evidence type="ECO:0000259" key="3">
    <source>
        <dbReference type="PROSITE" id="PS50132"/>
    </source>
</evidence>
<feature type="compositionally biased region" description="Polar residues" evidence="1">
    <location>
        <begin position="276"/>
        <end position="285"/>
    </location>
</feature>
<keyword evidence="2" id="KW-0472">Membrane</keyword>
<dbReference type="InterPro" id="IPR044926">
    <property type="entry name" value="RGS_subdomain_2"/>
</dbReference>
<organism evidence="4 5">
    <name type="scientific">Coemansia asiatica</name>
    <dbReference type="NCBI Taxonomy" id="1052880"/>
    <lineage>
        <taxon>Eukaryota</taxon>
        <taxon>Fungi</taxon>
        <taxon>Fungi incertae sedis</taxon>
        <taxon>Zoopagomycota</taxon>
        <taxon>Kickxellomycotina</taxon>
        <taxon>Kickxellomycetes</taxon>
        <taxon>Kickxellales</taxon>
        <taxon>Kickxellaceae</taxon>
        <taxon>Coemansia</taxon>
    </lineage>
</organism>
<proteinExistence type="predicted"/>
<feature type="region of interest" description="Disordered" evidence="1">
    <location>
        <begin position="1"/>
        <end position="54"/>
    </location>
</feature>